<reference evidence="10" key="2">
    <citation type="submission" date="2009-11" db="EMBL/GenBank/DDBJ databases">
        <title>The Genome Sequence of Allomyces macrogynus strain ATCC 38327.</title>
        <authorList>
            <consortium name="The Broad Institute Genome Sequencing Platform"/>
            <person name="Russ C."/>
            <person name="Cuomo C."/>
            <person name="Shea T."/>
            <person name="Young S.K."/>
            <person name="Zeng Q."/>
            <person name="Koehrsen M."/>
            <person name="Haas B."/>
            <person name="Borodovsky M."/>
            <person name="Guigo R."/>
            <person name="Alvarado L."/>
            <person name="Berlin A."/>
            <person name="Borenstein D."/>
            <person name="Chen Z."/>
            <person name="Engels R."/>
            <person name="Freedman E."/>
            <person name="Gellesch M."/>
            <person name="Goldberg J."/>
            <person name="Griggs A."/>
            <person name="Gujja S."/>
            <person name="Heiman D."/>
            <person name="Hepburn T."/>
            <person name="Howarth C."/>
            <person name="Jen D."/>
            <person name="Larson L."/>
            <person name="Lewis B."/>
            <person name="Mehta T."/>
            <person name="Park D."/>
            <person name="Pearson M."/>
            <person name="Roberts A."/>
            <person name="Saif S."/>
            <person name="Shenoy N."/>
            <person name="Sisk P."/>
            <person name="Stolte C."/>
            <person name="Sykes S."/>
            <person name="Walk T."/>
            <person name="White J."/>
            <person name="Yandava C."/>
            <person name="Burger G."/>
            <person name="Gray M.W."/>
            <person name="Holland P.W.H."/>
            <person name="King N."/>
            <person name="Lang F.B.F."/>
            <person name="Roger A.J."/>
            <person name="Ruiz-Trillo I."/>
            <person name="Lander E."/>
            <person name="Nusbaum C."/>
        </authorList>
    </citation>
    <scope>NUCLEOTIDE SEQUENCE [LARGE SCALE GENOMIC DNA]</scope>
    <source>
        <strain evidence="10">ATCC 38327</strain>
    </source>
</reference>
<comment type="similarity">
    <text evidence="2 6">Belongs to the YIP1 family.</text>
</comment>
<evidence type="ECO:0000256" key="5">
    <source>
        <dbReference type="ARBA" id="ARBA00023136"/>
    </source>
</evidence>
<dbReference type="STRING" id="578462.A0A0L0RZ63"/>
<evidence type="ECO:0000259" key="8">
    <source>
        <dbReference type="Pfam" id="PF04893"/>
    </source>
</evidence>
<dbReference type="OMA" id="FVAMMMA"/>
<keyword evidence="10" id="KW-1185">Reference proteome</keyword>
<dbReference type="PANTHER" id="PTHR21236:SF1">
    <property type="entry name" value="PROTEIN YIPF6"/>
    <property type="match status" value="1"/>
</dbReference>
<gene>
    <name evidence="9" type="ORF">AMAG_01254</name>
</gene>
<dbReference type="VEuPathDB" id="FungiDB:AMAG_01254"/>
<keyword evidence="5 6" id="KW-0472">Membrane</keyword>
<evidence type="ECO:0000256" key="4">
    <source>
        <dbReference type="ARBA" id="ARBA00022989"/>
    </source>
</evidence>
<feature type="transmembrane region" description="Helical" evidence="6">
    <location>
        <begin position="205"/>
        <end position="226"/>
    </location>
</feature>
<dbReference type="Proteomes" id="UP000054350">
    <property type="component" value="Unassembled WGS sequence"/>
</dbReference>
<keyword evidence="4 6" id="KW-1133">Transmembrane helix</keyword>
<dbReference type="GO" id="GO:0006888">
    <property type="term" value="P:endoplasmic reticulum to Golgi vesicle-mediated transport"/>
    <property type="evidence" value="ECO:0007669"/>
    <property type="project" value="InterPro"/>
</dbReference>
<evidence type="ECO:0000313" key="10">
    <source>
        <dbReference type="Proteomes" id="UP000054350"/>
    </source>
</evidence>
<proteinExistence type="inferred from homology"/>
<feature type="region of interest" description="Disordered" evidence="7">
    <location>
        <begin position="19"/>
        <end position="41"/>
    </location>
</feature>
<dbReference type="OrthoDB" id="411251at2759"/>
<feature type="transmembrane region" description="Helical" evidence="6">
    <location>
        <begin position="145"/>
        <end position="165"/>
    </location>
</feature>
<protein>
    <recommendedName>
        <fullName evidence="6">Protein YIP</fullName>
    </recommendedName>
</protein>
<evidence type="ECO:0000313" key="9">
    <source>
        <dbReference type="EMBL" id="KNE55354.1"/>
    </source>
</evidence>
<evidence type="ECO:0000256" key="1">
    <source>
        <dbReference type="ARBA" id="ARBA00004141"/>
    </source>
</evidence>
<feature type="transmembrane region" description="Helical" evidence="6">
    <location>
        <begin position="232"/>
        <end position="251"/>
    </location>
</feature>
<evidence type="ECO:0000256" key="3">
    <source>
        <dbReference type="ARBA" id="ARBA00022692"/>
    </source>
</evidence>
<dbReference type="GO" id="GO:0000139">
    <property type="term" value="C:Golgi membrane"/>
    <property type="evidence" value="ECO:0007669"/>
    <property type="project" value="UniProtKB-SubCell"/>
</dbReference>
<dbReference type="AlphaFoldDB" id="A0A0L0RZ63"/>
<dbReference type="EMBL" id="GG745329">
    <property type="protein sequence ID" value="KNE55354.1"/>
    <property type="molecule type" value="Genomic_DNA"/>
</dbReference>
<accession>A0A0L0RZ63</accession>
<dbReference type="Pfam" id="PF04893">
    <property type="entry name" value="Yip1"/>
    <property type="match status" value="1"/>
</dbReference>
<reference evidence="9 10" key="1">
    <citation type="submission" date="2009-11" db="EMBL/GenBank/DDBJ databases">
        <title>Annotation of Allomyces macrogynus ATCC 38327.</title>
        <authorList>
            <consortium name="The Broad Institute Genome Sequencing Platform"/>
            <person name="Russ C."/>
            <person name="Cuomo C."/>
            <person name="Burger G."/>
            <person name="Gray M.W."/>
            <person name="Holland P.W.H."/>
            <person name="King N."/>
            <person name="Lang F.B.F."/>
            <person name="Roger A.J."/>
            <person name="Ruiz-Trillo I."/>
            <person name="Young S.K."/>
            <person name="Zeng Q."/>
            <person name="Gargeya S."/>
            <person name="Fitzgerald M."/>
            <person name="Haas B."/>
            <person name="Abouelleil A."/>
            <person name="Alvarado L."/>
            <person name="Arachchi H.M."/>
            <person name="Berlin A."/>
            <person name="Chapman S.B."/>
            <person name="Gearin G."/>
            <person name="Goldberg J."/>
            <person name="Griggs A."/>
            <person name="Gujja S."/>
            <person name="Hansen M."/>
            <person name="Heiman D."/>
            <person name="Howarth C."/>
            <person name="Larimer J."/>
            <person name="Lui A."/>
            <person name="MacDonald P.J.P."/>
            <person name="McCowen C."/>
            <person name="Montmayeur A."/>
            <person name="Murphy C."/>
            <person name="Neiman D."/>
            <person name="Pearson M."/>
            <person name="Priest M."/>
            <person name="Roberts A."/>
            <person name="Saif S."/>
            <person name="Shea T."/>
            <person name="Sisk P."/>
            <person name="Stolte C."/>
            <person name="Sykes S."/>
            <person name="Wortman J."/>
            <person name="Nusbaum C."/>
            <person name="Birren B."/>
        </authorList>
    </citation>
    <scope>NUCLEOTIDE SEQUENCE [LARGE SCALE GENOMIC DNA]</scope>
    <source>
        <strain evidence="9 10">ATCC 38327</strain>
    </source>
</reference>
<dbReference type="eggNOG" id="KOG2946">
    <property type="taxonomic scope" value="Eukaryota"/>
</dbReference>
<evidence type="ECO:0000256" key="6">
    <source>
        <dbReference type="RuleBase" id="RU361264"/>
    </source>
</evidence>
<dbReference type="GO" id="GO:0005802">
    <property type="term" value="C:trans-Golgi network"/>
    <property type="evidence" value="ECO:0007669"/>
    <property type="project" value="TreeGrafter"/>
</dbReference>
<feature type="domain" description="Yip1" evidence="8">
    <location>
        <begin position="140"/>
        <end position="274"/>
    </location>
</feature>
<feature type="transmembrane region" description="Helical" evidence="6">
    <location>
        <begin position="258"/>
        <end position="277"/>
    </location>
</feature>
<dbReference type="PANTHER" id="PTHR21236">
    <property type="entry name" value="GOLGI MEMBRANE PROTEIN YIP1"/>
    <property type="match status" value="1"/>
</dbReference>
<dbReference type="InterPro" id="IPR006977">
    <property type="entry name" value="Yip1_dom"/>
</dbReference>
<evidence type="ECO:0000256" key="7">
    <source>
        <dbReference type="SAM" id="MobiDB-lite"/>
    </source>
</evidence>
<comment type="subcellular location">
    <subcellularLocation>
        <location evidence="6">Golgi apparatus membrane</location>
        <topology evidence="6">Multi-pass membrane protein</topology>
    </subcellularLocation>
    <subcellularLocation>
        <location evidence="1">Membrane</location>
        <topology evidence="1">Multi-pass membrane protein</topology>
    </subcellularLocation>
</comment>
<evidence type="ECO:0000256" key="2">
    <source>
        <dbReference type="ARBA" id="ARBA00010596"/>
    </source>
</evidence>
<feature type="transmembrane region" description="Helical" evidence="6">
    <location>
        <begin position="171"/>
        <end position="193"/>
    </location>
</feature>
<keyword evidence="3 6" id="KW-0812">Transmembrane</keyword>
<sequence length="279" mass="29069">MANAFTPLTQDELNILAAPNHASPPTLMSSPSPPAAAPSFSTSSAANAPLLGHIGGPATANASAPAPAPASVGGAGGASWFGATLLENAVGAPFGENEIRTFAAGDTLDEPVSVTLLRDLKAIGRKLQRVCFPRGKSDVLRDWDLWGPLLLCLALASTLSIAAPADQTAHVFTGLFVLVWAGAAVVTLNAKLLGGRISFFQSVCVLGYCTFPLLLASIIALFVGMLVVRGPIVALCYVWSTYASLSFLSGVNLAGRRLLGIYPVYLFFFVLAWMILIQP</sequence>
<dbReference type="InterPro" id="IPR045231">
    <property type="entry name" value="Yip1/4-like"/>
</dbReference>
<name>A0A0L0RZ63_ALLM3</name>
<organism evidence="9 10">
    <name type="scientific">Allomyces macrogynus (strain ATCC 38327)</name>
    <name type="common">Allomyces javanicus var. macrogynus</name>
    <dbReference type="NCBI Taxonomy" id="578462"/>
    <lineage>
        <taxon>Eukaryota</taxon>
        <taxon>Fungi</taxon>
        <taxon>Fungi incertae sedis</taxon>
        <taxon>Blastocladiomycota</taxon>
        <taxon>Blastocladiomycetes</taxon>
        <taxon>Blastocladiales</taxon>
        <taxon>Blastocladiaceae</taxon>
        <taxon>Allomyces</taxon>
    </lineage>
</organism>